<reference evidence="3" key="1">
    <citation type="submission" date="2016-04" db="EMBL/GenBank/DDBJ databases">
        <title>Cephalotus genome sequencing.</title>
        <authorList>
            <person name="Fukushima K."/>
            <person name="Hasebe M."/>
            <person name="Fang X."/>
        </authorList>
    </citation>
    <scope>NUCLEOTIDE SEQUENCE [LARGE SCALE GENOMIC DNA]</scope>
    <source>
        <strain evidence="3">cv. St1</strain>
    </source>
</reference>
<accession>A0A1Q3CPJ0</accession>
<feature type="domain" description="RNase H type-1" evidence="1">
    <location>
        <begin position="61"/>
        <end position="190"/>
    </location>
</feature>
<dbReference type="SUPFAM" id="SSF53098">
    <property type="entry name" value="Ribonuclease H-like"/>
    <property type="match status" value="1"/>
</dbReference>
<comment type="caution">
    <text evidence="2">The sequence shown here is derived from an EMBL/GenBank/DDBJ whole genome shotgun (WGS) entry which is preliminary data.</text>
</comment>
<dbReference type="InterPro" id="IPR036397">
    <property type="entry name" value="RNaseH_sf"/>
</dbReference>
<dbReference type="CDD" id="cd09279">
    <property type="entry name" value="RNase_HI_like"/>
    <property type="match status" value="1"/>
</dbReference>
<dbReference type="PANTHER" id="PTHR48475">
    <property type="entry name" value="RIBONUCLEASE H"/>
    <property type="match status" value="1"/>
</dbReference>
<keyword evidence="3" id="KW-1185">Reference proteome</keyword>
<protein>
    <submittedName>
        <fullName evidence="2">RVT_3 domain-containing protein</fullName>
    </submittedName>
</protein>
<organism evidence="2 3">
    <name type="scientific">Cephalotus follicularis</name>
    <name type="common">Albany pitcher plant</name>
    <dbReference type="NCBI Taxonomy" id="3775"/>
    <lineage>
        <taxon>Eukaryota</taxon>
        <taxon>Viridiplantae</taxon>
        <taxon>Streptophyta</taxon>
        <taxon>Embryophyta</taxon>
        <taxon>Tracheophyta</taxon>
        <taxon>Spermatophyta</taxon>
        <taxon>Magnoliopsida</taxon>
        <taxon>eudicotyledons</taxon>
        <taxon>Gunneridae</taxon>
        <taxon>Pentapetalae</taxon>
        <taxon>rosids</taxon>
        <taxon>fabids</taxon>
        <taxon>Oxalidales</taxon>
        <taxon>Cephalotaceae</taxon>
        <taxon>Cephalotus</taxon>
    </lineage>
</organism>
<dbReference type="GO" id="GO:0003676">
    <property type="term" value="F:nucleic acid binding"/>
    <property type="evidence" value="ECO:0007669"/>
    <property type="project" value="InterPro"/>
</dbReference>
<dbReference type="InterPro" id="IPR002156">
    <property type="entry name" value="RNaseH_domain"/>
</dbReference>
<dbReference type="Pfam" id="PF13456">
    <property type="entry name" value="RVT_3"/>
    <property type="match status" value="1"/>
</dbReference>
<evidence type="ECO:0000313" key="2">
    <source>
        <dbReference type="EMBL" id="GAV82169.1"/>
    </source>
</evidence>
<proteinExistence type="predicted"/>
<gene>
    <name evidence="2" type="ORF">CFOL_v3_25622</name>
</gene>
<dbReference type="InterPro" id="IPR012337">
    <property type="entry name" value="RNaseH-like_sf"/>
</dbReference>
<dbReference type="InParanoid" id="A0A1Q3CPJ0"/>
<evidence type="ECO:0000259" key="1">
    <source>
        <dbReference type="PROSITE" id="PS50879"/>
    </source>
</evidence>
<dbReference type="STRING" id="3775.A0A1Q3CPJ0"/>
<name>A0A1Q3CPJ0_CEPFO</name>
<dbReference type="OrthoDB" id="1938096at2759"/>
<dbReference type="PROSITE" id="PS50879">
    <property type="entry name" value="RNASE_H_1"/>
    <property type="match status" value="1"/>
</dbReference>
<evidence type="ECO:0000313" key="3">
    <source>
        <dbReference type="Proteomes" id="UP000187406"/>
    </source>
</evidence>
<dbReference type="AlphaFoldDB" id="A0A1Q3CPJ0"/>
<dbReference type="PANTHER" id="PTHR48475:SF2">
    <property type="entry name" value="RIBONUCLEASE H"/>
    <property type="match status" value="1"/>
</dbReference>
<dbReference type="EMBL" id="BDDD01002566">
    <property type="protein sequence ID" value="GAV82169.1"/>
    <property type="molecule type" value="Genomic_DNA"/>
</dbReference>
<dbReference type="GO" id="GO:0004523">
    <property type="term" value="F:RNA-DNA hybrid ribonuclease activity"/>
    <property type="evidence" value="ECO:0007669"/>
    <property type="project" value="InterPro"/>
</dbReference>
<dbReference type="Proteomes" id="UP000187406">
    <property type="component" value="Unassembled WGS sequence"/>
</dbReference>
<dbReference type="Gene3D" id="3.30.420.10">
    <property type="entry name" value="Ribonuclease H-like superfamily/Ribonuclease H"/>
    <property type="match status" value="1"/>
</dbReference>
<sequence>MQVLQKSDTSGRLVKWSVELGEYNIRYELRPAIKAQVLANFLIECTPVKVKIKDIKEDVPEQSFWVLYVDGSSSFNKSGTGLVLISLDGWTLQYALRFHLKVTNNEAEYEAVIKGLTLAKYLEVQRIRVFNDSQLVINQIKGEYKVRDEGMAKYLTKVRSLVFTFQYCYFFRIPRENNCRADVLLMVAVAKDIPQM</sequence>